<protein>
    <submittedName>
        <fullName evidence="1">Head tail connector</fullName>
    </submittedName>
</protein>
<dbReference type="CDD" id="cd08054">
    <property type="entry name" value="gp6"/>
    <property type="match status" value="1"/>
</dbReference>
<dbReference type="EMBL" id="BK015413">
    <property type="protein sequence ID" value="DAE05596.1"/>
    <property type="molecule type" value="Genomic_DNA"/>
</dbReference>
<sequence>MKVSEVQVNDIIRYTKEDPENLTPQEIQDISNYLVAAKSFIKSYTGLDDEKIDTHEDITIALYVLCQDMYDNRSMYVEKSNVNRVVETILGMHCINLL</sequence>
<dbReference type="NCBIfam" id="TIGR01560">
    <property type="entry name" value="put_DNA_pack"/>
    <property type="match status" value="1"/>
</dbReference>
<accession>A0A8S5PHD6</accession>
<evidence type="ECO:0000313" key="1">
    <source>
        <dbReference type="EMBL" id="DAE05596.1"/>
    </source>
</evidence>
<dbReference type="InterPro" id="IPR006450">
    <property type="entry name" value="Phage_HK97_gp6-like"/>
</dbReference>
<proteinExistence type="predicted"/>
<name>A0A8S5PHD6_9CAUD</name>
<reference evidence="1" key="1">
    <citation type="journal article" date="2021" name="Proc. Natl. Acad. Sci. U.S.A.">
        <title>A Catalog of Tens of Thousands of Viruses from Human Metagenomes Reveals Hidden Associations with Chronic Diseases.</title>
        <authorList>
            <person name="Tisza M.J."/>
            <person name="Buck C.B."/>
        </authorList>
    </citation>
    <scope>NUCLEOTIDE SEQUENCE</scope>
    <source>
        <strain evidence="1">CthL03</strain>
    </source>
</reference>
<organism evidence="1">
    <name type="scientific">Siphoviridae sp. cthL03</name>
    <dbReference type="NCBI Taxonomy" id="2825615"/>
    <lineage>
        <taxon>Viruses</taxon>
        <taxon>Duplodnaviria</taxon>
        <taxon>Heunggongvirae</taxon>
        <taxon>Uroviricota</taxon>
        <taxon>Caudoviricetes</taxon>
    </lineage>
</organism>